<dbReference type="InterPro" id="IPR050227">
    <property type="entry name" value="Rab"/>
</dbReference>
<dbReference type="PANTHER" id="PTHR47977">
    <property type="entry name" value="RAS-RELATED PROTEIN RAB"/>
    <property type="match status" value="1"/>
</dbReference>
<dbReference type="EMBL" id="SSMQ01000081">
    <property type="protein sequence ID" value="TKC97211.1"/>
    <property type="molecule type" value="Genomic_DNA"/>
</dbReference>
<protein>
    <submittedName>
        <fullName evidence="3">GTP-binding protein</fullName>
    </submittedName>
</protein>
<evidence type="ECO:0000256" key="1">
    <source>
        <dbReference type="ARBA" id="ARBA00022741"/>
    </source>
</evidence>
<dbReference type="PROSITE" id="PS51421">
    <property type="entry name" value="RAS"/>
    <property type="match status" value="1"/>
</dbReference>
<comment type="caution">
    <text evidence="3">The sequence shown here is derived from an EMBL/GenBank/DDBJ whole genome shotgun (WGS) entry which is preliminary data.</text>
</comment>
<accession>A0A4U1IT61</accession>
<gene>
    <name evidence="3" type="ORF">E8A74_44145</name>
</gene>
<evidence type="ECO:0000313" key="4">
    <source>
        <dbReference type="Proteomes" id="UP000309215"/>
    </source>
</evidence>
<dbReference type="NCBIfam" id="TIGR00231">
    <property type="entry name" value="small_GTP"/>
    <property type="match status" value="1"/>
</dbReference>
<dbReference type="InterPro" id="IPR001806">
    <property type="entry name" value="Small_GTPase"/>
</dbReference>
<sequence length="167" mass="18439">MSTLAKRKVCLLGATGVGKTSLVLRFVRSIFSDTYQTTIGTRIETKHIHYDDHEIVLVLWDLSGEDEFQRVRLSYLRGAAGYLLVADGTRRATVETALALHHTAAALLGDVPRVLVLNKADLRALWELDDASERELAARWPVFETSAKTGAGVEEAFRALGHALLPR</sequence>
<dbReference type="OrthoDB" id="7957980at2"/>
<name>A0A4U1IT61_9BACT</name>
<dbReference type="SMART" id="SM00175">
    <property type="entry name" value="RAB"/>
    <property type="match status" value="1"/>
</dbReference>
<evidence type="ECO:0000313" key="3">
    <source>
        <dbReference type="EMBL" id="TKC97211.1"/>
    </source>
</evidence>
<keyword evidence="4" id="KW-1185">Reference proteome</keyword>
<dbReference type="AlphaFoldDB" id="A0A4U1IT61"/>
<dbReference type="Gene3D" id="3.40.50.300">
    <property type="entry name" value="P-loop containing nucleotide triphosphate hydrolases"/>
    <property type="match status" value="1"/>
</dbReference>
<dbReference type="PROSITE" id="PS51419">
    <property type="entry name" value="RAB"/>
    <property type="match status" value="1"/>
</dbReference>
<dbReference type="Proteomes" id="UP000309215">
    <property type="component" value="Unassembled WGS sequence"/>
</dbReference>
<dbReference type="GO" id="GO:0005525">
    <property type="term" value="F:GTP binding"/>
    <property type="evidence" value="ECO:0007669"/>
    <property type="project" value="UniProtKB-KW"/>
</dbReference>
<proteinExistence type="predicted"/>
<dbReference type="InterPro" id="IPR005225">
    <property type="entry name" value="Small_GTP-bd"/>
</dbReference>
<organism evidence="3 4">
    <name type="scientific">Polyangium fumosum</name>
    <dbReference type="NCBI Taxonomy" id="889272"/>
    <lineage>
        <taxon>Bacteria</taxon>
        <taxon>Pseudomonadati</taxon>
        <taxon>Myxococcota</taxon>
        <taxon>Polyangia</taxon>
        <taxon>Polyangiales</taxon>
        <taxon>Polyangiaceae</taxon>
        <taxon>Polyangium</taxon>
    </lineage>
</organism>
<keyword evidence="1" id="KW-0547">Nucleotide-binding</keyword>
<keyword evidence="2" id="KW-0342">GTP-binding</keyword>
<dbReference type="SUPFAM" id="SSF52540">
    <property type="entry name" value="P-loop containing nucleoside triphosphate hydrolases"/>
    <property type="match status" value="1"/>
</dbReference>
<dbReference type="InterPro" id="IPR027417">
    <property type="entry name" value="P-loop_NTPase"/>
</dbReference>
<dbReference type="FunFam" id="3.40.50.300:FF:001447">
    <property type="entry name" value="Ras-related protein Rab-1B"/>
    <property type="match status" value="1"/>
</dbReference>
<dbReference type="Pfam" id="PF00071">
    <property type="entry name" value="Ras"/>
    <property type="match status" value="1"/>
</dbReference>
<evidence type="ECO:0000256" key="2">
    <source>
        <dbReference type="ARBA" id="ARBA00023134"/>
    </source>
</evidence>
<dbReference type="PRINTS" id="PR00449">
    <property type="entry name" value="RASTRNSFRMNG"/>
</dbReference>
<dbReference type="GO" id="GO:0003924">
    <property type="term" value="F:GTPase activity"/>
    <property type="evidence" value="ECO:0007669"/>
    <property type="project" value="InterPro"/>
</dbReference>
<dbReference type="RefSeq" id="WP_136935182.1">
    <property type="nucleotide sequence ID" value="NZ_SSMQ01000081.1"/>
</dbReference>
<dbReference type="SMART" id="SM00173">
    <property type="entry name" value="RAS"/>
    <property type="match status" value="1"/>
</dbReference>
<reference evidence="3 4" key="1">
    <citation type="submission" date="2019-04" db="EMBL/GenBank/DDBJ databases">
        <authorList>
            <person name="Li Y."/>
            <person name="Wang J."/>
        </authorList>
    </citation>
    <scope>NUCLEOTIDE SEQUENCE [LARGE SCALE GENOMIC DNA]</scope>
    <source>
        <strain evidence="3 4">DSM 14668</strain>
    </source>
</reference>
<dbReference type="SMART" id="SM00174">
    <property type="entry name" value="RHO"/>
    <property type="match status" value="1"/>
</dbReference>
<dbReference type="CDD" id="cd00154">
    <property type="entry name" value="Rab"/>
    <property type="match status" value="1"/>
</dbReference>